<reference evidence="1 2" key="1">
    <citation type="journal article" date="2017" name="Water Res.">
        <title>Comammox in drinking water systems.</title>
        <authorList>
            <person name="Wang Y."/>
            <person name="Ma L."/>
            <person name="Mao Y."/>
            <person name="Jiang X."/>
            <person name="Xia Y."/>
            <person name="Yu K."/>
            <person name="Li B."/>
            <person name="Zhang T."/>
        </authorList>
    </citation>
    <scope>NUCLEOTIDE SEQUENCE [LARGE SCALE GENOMIC DNA]</scope>
    <source>
        <strain evidence="1">SG_bin8</strain>
    </source>
</reference>
<protein>
    <submittedName>
        <fullName evidence="1">Uncharacterized protein</fullName>
    </submittedName>
</protein>
<evidence type="ECO:0000313" key="2">
    <source>
        <dbReference type="Proteomes" id="UP000192872"/>
    </source>
</evidence>
<dbReference type="AlphaFoldDB" id="A0A1W9HQH6"/>
<sequence>MLFSFGVMRSTVRLAALPNTIDARLRDDPGGKIHAGNAANWPANHTILSICRSRFLVTSISGCACQL</sequence>
<dbReference type="EMBL" id="LWDL01000031">
    <property type="protein sequence ID" value="OQW49507.1"/>
    <property type="molecule type" value="Genomic_DNA"/>
</dbReference>
<gene>
    <name evidence="1" type="ORF">A4S15_01855</name>
</gene>
<dbReference type="STRING" id="1827387.A4S15_01855"/>
<dbReference type="Proteomes" id="UP000192872">
    <property type="component" value="Unassembled WGS sequence"/>
</dbReference>
<accession>A0A1W9HQH6</accession>
<evidence type="ECO:0000313" key="1">
    <source>
        <dbReference type="EMBL" id="OQW49507.1"/>
    </source>
</evidence>
<proteinExistence type="predicted"/>
<comment type="caution">
    <text evidence="1">The sequence shown here is derived from an EMBL/GenBank/DDBJ whole genome shotgun (WGS) entry which is preliminary data.</text>
</comment>
<name>A0A1W9HQH6_9HYPH</name>
<organism evidence="1 2">
    <name type="scientific">Candidatus Raskinella chloraquaticus</name>
    <dbReference type="NCBI Taxonomy" id="1951219"/>
    <lineage>
        <taxon>Bacteria</taxon>
        <taxon>Pseudomonadati</taxon>
        <taxon>Pseudomonadota</taxon>
        <taxon>Alphaproteobacteria</taxon>
        <taxon>Hyphomicrobiales</taxon>
        <taxon>Phreatobacteraceae</taxon>
        <taxon>Candidatus Raskinella</taxon>
    </lineage>
</organism>